<feature type="compositionally biased region" description="Low complexity" evidence="1">
    <location>
        <begin position="130"/>
        <end position="139"/>
    </location>
</feature>
<feature type="compositionally biased region" description="Basic and acidic residues" evidence="1">
    <location>
        <begin position="141"/>
        <end position="154"/>
    </location>
</feature>
<keyword evidence="3" id="KW-1185">Reference proteome</keyword>
<gene>
    <name evidence="2" type="ORF">C2845_PM13G21060</name>
</gene>
<name>A0A3L6RG26_PANMI</name>
<reference evidence="3" key="1">
    <citation type="journal article" date="2019" name="Nat. Commun.">
        <title>The genome of broomcorn millet.</title>
        <authorList>
            <person name="Zou C."/>
            <person name="Miki D."/>
            <person name="Li D."/>
            <person name="Tang Q."/>
            <person name="Xiao L."/>
            <person name="Rajput S."/>
            <person name="Deng P."/>
            <person name="Jia W."/>
            <person name="Huang R."/>
            <person name="Zhang M."/>
            <person name="Sun Y."/>
            <person name="Hu J."/>
            <person name="Fu X."/>
            <person name="Schnable P.S."/>
            <person name="Li F."/>
            <person name="Zhang H."/>
            <person name="Feng B."/>
            <person name="Zhu X."/>
            <person name="Liu R."/>
            <person name="Schnable J.C."/>
            <person name="Zhu J.-K."/>
            <person name="Zhang H."/>
        </authorList>
    </citation>
    <scope>NUCLEOTIDE SEQUENCE [LARGE SCALE GENOMIC DNA]</scope>
</reference>
<dbReference type="AlphaFoldDB" id="A0A3L6RG26"/>
<evidence type="ECO:0000313" key="2">
    <source>
        <dbReference type="EMBL" id="RLN03424.1"/>
    </source>
</evidence>
<organism evidence="2 3">
    <name type="scientific">Panicum miliaceum</name>
    <name type="common">Proso millet</name>
    <name type="synonym">Broomcorn millet</name>
    <dbReference type="NCBI Taxonomy" id="4540"/>
    <lineage>
        <taxon>Eukaryota</taxon>
        <taxon>Viridiplantae</taxon>
        <taxon>Streptophyta</taxon>
        <taxon>Embryophyta</taxon>
        <taxon>Tracheophyta</taxon>
        <taxon>Spermatophyta</taxon>
        <taxon>Magnoliopsida</taxon>
        <taxon>Liliopsida</taxon>
        <taxon>Poales</taxon>
        <taxon>Poaceae</taxon>
        <taxon>PACMAD clade</taxon>
        <taxon>Panicoideae</taxon>
        <taxon>Panicodae</taxon>
        <taxon>Paniceae</taxon>
        <taxon>Panicinae</taxon>
        <taxon>Panicum</taxon>
        <taxon>Panicum sect. Panicum</taxon>
    </lineage>
</organism>
<comment type="caution">
    <text evidence="2">The sequence shown here is derived from an EMBL/GenBank/DDBJ whole genome shotgun (WGS) entry which is preliminary data.</text>
</comment>
<accession>A0A3L6RG26</accession>
<dbReference type="Proteomes" id="UP000275267">
    <property type="component" value="Unassembled WGS sequence"/>
</dbReference>
<proteinExistence type="predicted"/>
<dbReference type="EMBL" id="PQIB02000008">
    <property type="protein sequence ID" value="RLN03424.1"/>
    <property type="molecule type" value="Genomic_DNA"/>
</dbReference>
<feature type="region of interest" description="Disordered" evidence="1">
    <location>
        <begin position="130"/>
        <end position="210"/>
    </location>
</feature>
<feature type="compositionally biased region" description="Basic and acidic residues" evidence="1">
    <location>
        <begin position="163"/>
        <end position="172"/>
    </location>
</feature>
<sequence>MSLLRRLQTRSRRCIRLNRQQLLLLHPRRMRLRLRTVRVPSALRATTHHTRLCALQATTHRAPAPCALGTPNVPRNTRNCQEITNVRMPEKMNTKILLLLMRILKNNICYIGGHPTRAVACDGTPGGARCGRPTGPRPGAGRREHDGDGDDGPRRGCRAATAAHDDTHHGEDSPADLLRRHGTKGMKTRSASRELAPARPSEGAPARPRCRLVPGGAAARRVHADVAALLPHPASPTTPTPLRRPGPVVPAHLLLLLGTSATTGAPPVRAPTSRPPTAEPADPHPLCLCKCPSEAEVSCEPSI</sequence>
<evidence type="ECO:0000256" key="1">
    <source>
        <dbReference type="SAM" id="MobiDB-lite"/>
    </source>
</evidence>
<protein>
    <submittedName>
        <fullName evidence="2">Uncharacterized protein</fullName>
    </submittedName>
</protein>
<feature type="region of interest" description="Disordered" evidence="1">
    <location>
        <begin position="261"/>
        <end position="284"/>
    </location>
</feature>
<evidence type="ECO:0000313" key="3">
    <source>
        <dbReference type="Proteomes" id="UP000275267"/>
    </source>
</evidence>